<organism evidence="1">
    <name type="scientific">Puccinia triticina (isolate 1-1 / race 1 (BBBD))</name>
    <name type="common">Brown leaf rust fungus</name>
    <dbReference type="NCBI Taxonomy" id="630390"/>
    <lineage>
        <taxon>Eukaryota</taxon>
        <taxon>Fungi</taxon>
        <taxon>Dikarya</taxon>
        <taxon>Basidiomycota</taxon>
        <taxon>Pucciniomycotina</taxon>
        <taxon>Pucciniomycetes</taxon>
        <taxon>Pucciniales</taxon>
        <taxon>Pucciniaceae</taxon>
        <taxon>Puccinia</taxon>
    </lineage>
</organism>
<proteinExistence type="predicted"/>
<keyword evidence="3" id="KW-1185">Reference proteome</keyword>
<reference evidence="1" key="2">
    <citation type="submission" date="2016-05" db="EMBL/GenBank/DDBJ databases">
        <title>Comparative analysis highlights variable genome content of wheat rusts and divergence of the mating loci.</title>
        <authorList>
            <person name="Cuomo C.A."/>
            <person name="Bakkeren G."/>
            <person name="Szabo L."/>
            <person name="Khalil H."/>
            <person name="Joly D."/>
            <person name="Goldberg J."/>
            <person name="Young S."/>
            <person name="Zeng Q."/>
            <person name="Fellers J."/>
        </authorList>
    </citation>
    <scope>NUCLEOTIDE SEQUENCE [LARGE SCALE GENOMIC DNA]</scope>
    <source>
        <strain evidence="1">1-1 BBBD Race 1</strain>
    </source>
</reference>
<reference evidence="2 3" key="3">
    <citation type="journal article" date="2017" name="G3 (Bethesda)">
        <title>Comparative analysis highlights variable genome content of wheat rusts and divergence of the mating loci.</title>
        <authorList>
            <person name="Cuomo C.A."/>
            <person name="Bakkeren G."/>
            <person name="Khalil H.B."/>
            <person name="Panwar V."/>
            <person name="Joly D."/>
            <person name="Linning R."/>
            <person name="Sakthikumar S."/>
            <person name="Song X."/>
            <person name="Adiconis X."/>
            <person name="Fan L."/>
            <person name="Goldberg J.M."/>
            <person name="Levin J.Z."/>
            <person name="Young S."/>
            <person name="Zeng Q."/>
            <person name="Anikster Y."/>
            <person name="Bruce M."/>
            <person name="Wang M."/>
            <person name="Yin C."/>
            <person name="McCallum B."/>
            <person name="Szabo L.J."/>
            <person name="Hulbert S."/>
            <person name="Chen X."/>
            <person name="Fellers J.P."/>
        </authorList>
    </citation>
    <scope>NUCLEOTIDE SEQUENCE</scope>
    <source>
        <strain evidence="3">Isolate 1-1 / race 1 (BBBD)</strain>
        <strain evidence="2">isolate 1-1 / race 1 (BBBD)</strain>
    </source>
</reference>
<evidence type="ECO:0000313" key="1">
    <source>
        <dbReference type="EMBL" id="OAV95534.1"/>
    </source>
</evidence>
<sequence length="199" mass="22467">MAEIEGASAEFRAPNLPANFSDIELEKLVAETVKQEKTALAVLIKVGLSGSGPPAVVPNLYKLICNVYSGFHPDFKRLSDDKIHSALDTGAKFRLCHLRFMANLNRINHRRQSTSRQISFWDDIDEDLARLRRKSTTYGVAYAQLIYRLDKAVWDGKKTVKDAEQEEDKQQPPSEQDIEAQVAVINQDRGNQEVDLELP</sequence>
<evidence type="ECO:0000313" key="3">
    <source>
        <dbReference type="Proteomes" id="UP000005240"/>
    </source>
</evidence>
<reference evidence="1" key="1">
    <citation type="submission" date="2009-11" db="EMBL/GenBank/DDBJ databases">
        <authorList>
            <consortium name="The Broad Institute Genome Sequencing Platform"/>
            <person name="Ward D."/>
            <person name="Feldgarden M."/>
            <person name="Earl A."/>
            <person name="Young S.K."/>
            <person name="Zeng Q."/>
            <person name="Koehrsen M."/>
            <person name="Alvarado L."/>
            <person name="Berlin A."/>
            <person name="Bochicchio J."/>
            <person name="Borenstein D."/>
            <person name="Chapman S.B."/>
            <person name="Chen Z."/>
            <person name="Engels R."/>
            <person name="Freedman E."/>
            <person name="Gellesch M."/>
            <person name="Goldberg J."/>
            <person name="Griggs A."/>
            <person name="Gujja S."/>
            <person name="Heilman E."/>
            <person name="Heiman D."/>
            <person name="Hepburn T."/>
            <person name="Howarth C."/>
            <person name="Jen D."/>
            <person name="Larson L."/>
            <person name="Lewis B."/>
            <person name="Mehta T."/>
            <person name="Park D."/>
            <person name="Pearson M."/>
            <person name="Roberts A."/>
            <person name="Saif S."/>
            <person name="Shea T."/>
            <person name="Shenoy N."/>
            <person name="Sisk P."/>
            <person name="Stolte C."/>
            <person name="Sykes S."/>
            <person name="Thomson T."/>
            <person name="Walk T."/>
            <person name="White J."/>
            <person name="Yandava C."/>
            <person name="Izard J."/>
            <person name="Baranova O.V."/>
            <person name="Blanton J.M."/>
            <person name="Tanner A.C."/>
            <person name="Dewhirst F.E."/>
            <person name="Haas B."/>
            <person name="Nusbaum C."/>
            <person name="Birren B."/>
        </authorList>
    </citation>
    <scope>NUCLEOTIDE SEQUENCE [LARGE SCALE GENOMIC DNA]</scope>
    <source>
        <strain evidence="1">1-1 BBBD Race 1</strain>
    </source>
</reference>
<reference evidence="2" key="4">
    <citation type="submission" date="2025-05" db="UniProtKB">
        <authorList>
            <consortium name="EnsemblFungi"/>
        </authorList>
    </citation>
    <scope>IDENTIFICATION</scope>
    <source>
        <strain evidence="2">isolate 1-1 / race 1 (BBBD)</strain>
    </source>
</reference>
<dbReference type="Proteomes" id="UP000005240">
    <property type="component" value="Unassembled WGS sequence"/>
</dbReference>
<dbReference type="AlphaFoldDB" id="A0A180GSN2"/>
<dbReference type="EMBL" id="ADAS02000028">
    <property type="protein sequence ID" value="OAV95534.1"/>
    <property type="molecule type" value="Genomic_DNA"/>
</dbReference>
<protein>
    <submittedName>
        <fullName evidence="1 2">Uncharacterized protein</fullName>
    </submittedName>
</protein>
<dbReference type="VEuPathDB" id="FungiDB:PTTG_06383"/>
<dbReference type="EnsemblFungi" id="PTTG_06383-t43_1">
    <property type="protein sequence ID" value="PTTG_06383-t43_1-p1"/>
    <property type="gene ID" value="PTTG_06383"/>
</dbReference>
<name>A0A180GSN2_PUCT1</name>
<evidence type="ECO:0000313" key="2">
    <source>
        <dbReference type="EnsemblFungi" id="PTTG_06383-t43_1-p1"/>
    </source>
</evidence>
<gene>
    <name evidence="1" type="ORF">PTTG_06383</name>
</gene>
<dbReference type="OrthoDB" id="2511267at2759"/>
<accession>A0A180GSN2</accession>